<dbReference type="PANTHER" id="PTHR15160">
    <property type="entry name" value="VON HIPPEL-LINDAU PROTEIN"/>
    <property type="match status" value="1"/>
</dbReference>
<sequence>MEIEAELSKIVINETVDQQIIVLKERGGDRSFPIVIGMPEILAINRRLKGIQLPRPLTHDLLANTIIQLGGEIIKIVISDLSDHTFYANLYVNLDGKIVLIDSRPSDALAISAGTDIPLYIDEQVFEKMKQ</sequence>
<dbReference type="SUPFAM" id="SSF103256">
    <property type="entry name" value="Hypothetical protein TM0160"/>
    <property type="match status" value="1"/>
</dbReference>
<dbReference type="PROSITE" id="PS51658">
    <property type="entry name" value="BFN"/>
    <property type="match status" value="1"/>
</dbReference>
<dbReference type="EMBL" id="LAZR01049414">
    <property type="protein sequence ID" value="KKK89701.1"/>
    <property type="molecule type" value="Genomic_DNA"/>
</dbReference>
<proteinExistence type="predicted"/>
<protein>
    <recommendedName>
        <fullName evidence="1">BFN domain-containing protein</fullName>
    </recommendedName>
</protein>
<organism evidence="2">
    <name type="scientific">marine sediment metagenome</name>
    <dbReference type="NCBI Taxonomy" id="412755"/>
    <lineage>
        <taxon>unclassified sequences</taxon>
        <taxon>metagenomes</taxon>
        <taxon>ecological metagenomes</taxon>
    </lineage>
</organism>
<dbReference type="GO" id="GO:0004518">
    <property type="term" value="F:nuclease activity"/>
    <property type="evidence" value="ECO:0007669"/>
    <property type="project" value="InterPro"/>
</dbReference>
<evidence type="ECO:0000313" key="2">
    <source>
        <dbReference type="EMBL" id="KKK89701.1"/>
    </source>
</evidence>
<dbReference type="AlphaFoldDB" id="A0A0F9BZ40"/>
<reference evidence="2" key="1">
    <citation type="journal article" date="2015" name="Nature">
        <title>Complex archaea that bridge the gap between prokaryotes and eukaryotes.</title>
        <authorList>
            <person name="Spang A."/>
            <person name="Saw J.H."/>
            <person name="Jorgensen S.L."/>
            <person name="Zaremba-Niedzwiedzka K."/>
            <person name="Martijn J."/>
            <person name="Lind A.E."/>
            <person name="van Eijk R."/>
            <person name="Schleper C."/>
            <person name="Guy L."/>
            <person name="Ettema T.J."/>
        </authorList>
    </citation>
    <scope>NUCLEOTIDE SEQUENCE</scope>
</reference>
<accession>A0A0F9BZ40</accession>
<evidence type="ECO:0000259" key="1">
    <source>
        <dbReference type="PROSITE" id="PS51658"/>
    </source>
</evidence>
<name>A0A0F9BZ40_9ZZZZ</name>
<dbReference type="InterPro" id="IPR003729">
    <property type="entry name" value="Bi_nuclease_dom"/>
</dbReference>
<dbReference type="InterPro" id="IPR036104">
    <property type="entry name" value="BFN_sf"/>
</dbReference>
<dbReference type="PANTHER" id="PTHR15160:SF1">
    <property type="entry name" value="VON HIPPEL-LINDAU DISEASE TUMOR SUPPRESSOR"/>
    <property type="match status" value="1"/>
</dbReference>
<feature type="domain" description="BFN" evidence="1">
    <location>
        <begin position="2"/>
        <end position="131"/>
    </location>
</feature>
<comment type="caution">
    <text evidence="2">The sequence shown here is derived from an EMBL/GenBank/DDBJ whole genome shotgun (WGS) entry which is preliminary data.</text>
</comment>
<dbReference type="Gene3D" id="3.10.690.10">
    <property type="entry name" value="Bifunctional nuclease domain"/>
    <property type="match status" value="1"/>
</dbReference>
<gene>
    <name evidence="2" type="ORF">LCGC14_2730460</name>
</gene>
<dbReference type="Pfam" id="PF02577">
    <property type="entry name" value="BFN_dom"/>
    <property type="match status" value="1"/>
</dbReference>